<name>A0A3B4AQD0_9GOBI</name>
<dbReference type="AlphaFoldDB" id="A0A3B4AQD0"/>
<dbReference type="Ensembl" id="ENSPMGT00000019784.1">
    <property type="protein sequence ID" value="ENSPMGP00000018546.1"/>
    <property type="gene ID" value="ENSPMGG00000015128.1"/>
</dbReference>
<accession>A0A3B4AQD0</accession>
<dbReference type="Proteomes" id="UP000261520">
    <property type="component" value="Unplaced"/>
</dbReference>
<keyword evidence="12" id="KW-1185">Reference proteome</keyword>
<dbReference type="SMART" id="SM00614">
    <property type="entry name" value="ZnF_BED"/>
    <property type="match status" value="1"/>
</dbReference>
<evidence type="ECO:0000256" key="9">
    <source>
        <dbReference type="PROSITE-ProRule" id="PRU00027"/>
    </source>
</evidence>
<organism evidence="11 12">
    <name type="scientific">Periophthalmus magnuspinnatus</name>
    <dbReference type="NCBI Taxonomy" id="409849"/>
    <lineage>
        <taxon>Eukaryota</taxon>
        <taxon>Metazoa</taxon>
        <taxon>Chordata</taxon>
        <taxon>Craniata</taxon>
        <taxon>Vertebrata</taxon>
        <taxon>Euteleostomi</taxon>
        <taxon>Actinopterygii</taxon>
        <taxon>Neopterygii</taxon>
        <taxon>Teleostei</taxon>
        <taxon>Neoteleostei</taxon>
        <taxon>Acanthomorphata</taxon>
        <taxon>Gobiaria</taxon>
        <taxon>Gobiiformes</taxon>
        <taxon>Gobioidei</taxon>
        <taxon>Gobiidae</taxon>
        <taxon>Oxudercinae</taxon>
        <taxon>Periophthalmus</taxon>
    </lineage>
</organism>
<feature type="domain" description="BED-type" evidence="10">
    <location>
        <begin position="24"/>
        <end position="73"/>
    </location>
</feature>
<dbReference type="PROSITE" id="PS50808">
    <property type="entry name" value="ZF_BED"/>
    <property type="match status" value="1"/>
</dbReference>
<evidence type="ECO:0000259" key="10">
    <source>
        <dbReference type="PROSITE" id="PS50808"/>
    </source>
</evidence>
<reference evidence="11" key="2">
    <citation type="submission" date="2025-09" db="UniProtKB">
        <authorList>
            <consortium name="Ensembl"/>
        </authorList>
    </citation>
    <scope>IDENTIFICATION</scope>
</reference>
<dbReference type="GO" id="GO:0009791">
    <property type="term" value="P:post-embryonic development"/>
    <property type="evidence" value="ECO:0007669"/>
    <property type="project" value="UniProtKB-ARBA"/>
</dbReference>
<evidence type="ECO:0000256" key="6">
    <source>
        <dbReference type="ARBA" id="ARBA00023125"/>
    </source>
</evidence>
<dbReference type="InterPro" id="IPR008906">
    <property type="entry name" value="HATC_C_dom"/>
</dbReference>
<dbReference type="GO" id="GO:0046983">
    <property type="term" value="F:protein dimerization activity"/>
    <property type="evidence" value="ECO:0007669"/>
    <property type="project" value="InterPro"/>
</dbReference>
<evidence type="ECO:0000256" key="4">
    <source>
        <dbReference type="ARBA" id="ARBA00022833"/>
    </source>
</evidence>
<dbReference type="SUPFAM" id="SSF53098">
    <property type="entry name" value="Ribonuclease H-like"/>
    <property type="match status" value="1"/>
</dbReference>
<protein>
    <recommendedName>
        <fullName evidence="10">BED-type domain-containing protein</fullName>
    </recommendedName>
</protein>
<keyword evidence="6" id="KW-0238">DNA-binding</keyword>
<dbReference type="InterPro" id="IPR012337">
    <property type="entry name" value="RNaseH-like_sf"/>
</dbReference>
<dbReference type="PANTHER" id="PTHR46481:SF10">
    <property type="entry name" value="ZINC FINGER BED DOMAIN-CONTAINING PROTEIN 39"/>
    <property type="match status" value="1"/>
</dbReference>
<evidence type="ECO:0000256" key="5">
    <source>
        <dbReference type="ARBA" id="ARBA00023015"/>
    </source>
</evidence>
<dbReference type="SUPFAM" id="SSF140996">
    <property type="entry name" value="Hermes dimerisation domain"/>
    <property type="match status" value="1"/>
</dbReference>
<dbReference type="GO" id="GO:0008270">
    <property type="term" value="F:zinc ion binding"/>
    <property type="evidence" value="ECO:0007669"/>
    <property type="project" value="UniProtKB-KW"/>
</dbReference>
<dbReference type="STRING" id="409849.ENSPMGP00000018546"/>
<dbReference type="InterPro" id="IPR036236">
    <property type="entry name" value="Znf_C2H2_sf"/>
</dbReference>
<dbReference type="GO" id="GO:0003677">
    <property type="term" value="F:DNA binding"/>
    <property type="evidence" value="ECO:0007669"/>
    <property type="project" value="UniProtKB-KW"/>
</dbReference>
<sequence>MSQAFLQSPIPSTDLPQNIDRKRLKRSSVWDVFIRSGDEVYCTMCDTKLKYKSSTTSMIYHIKNKHSEALPTHAEVNELICKMIEKDLLPVSVVCGEGFRDLLAFTVQNFKMPTPFDITRLIEGHFHEKVEELQVQLTKVDKVAIIADFWTGIPSQKYVTVSCSFISEDWQGKWVVLQTEKLPSDKGLTAECVSDKVLKVVEEWGLVQKVTACVQNTTDIFPTCDCAKITWDYVACFATTLQLAVNDGLSEDLLHIITAAGKLVRHFNSNSIANEALEQKQLQMCLPQLKLIQSNKSRWDTICDMFESLLEQRWAIKAVLSDRTVFNRQEAQALEIEDDYWQIIENFATVLATLKWATTAISAEAEVSISNIYPITFSLIQAHLEPKENDVEQVVSFKLVDSTELASKPALISSMLDPRHKHLNFLSPTVRLAAKVKLHELVSKLDVRGTTVATNEEEHKTFDTPSSSQGMMPTQIKSDRKNTMMLLLGDNYSSPDTTDCEAQVDYYLRDIALSLDINPLNWWRANEPRFPKLAILARHYLCVPGVALPLSTEGGQTFATMRTRLDPEHVNMLIFLNRNAASSGFKSKPKDKGGWSLYLGASFCIDHWYRKIEN</sequence>
<evidence type="ECO:0000256" key="3">
    <source>
        <dbReference type="ARBA" id="ARBA00022771"/>
    </source>
</evidence>
<keyword evidence="3 9" id="KW-0863">Zinc-finger</keyword>
<dbReference type="Pfam" id="PF02892">
    <property type="entry name" value="zf-BED"/>
    <property type="match status" value="1"/>
</dbReference>
<evidence type="ECO:0000313" key="11">
    <source>
        <dbReference type="Ensembl" id="ENSPMGP00000018546.1"/>
    </source>
</evidence>
<dbReference type="PANTHER" id="PTHR46481">
    <property type="entry name" value="ZINC FINGER BED DOMAIN-CONTAINING PROTEIN 4"/>
    <property type="match status" value="1"/>
</dbReference>
<evidence type="ECO:0000313" key="12">
    <source>
        <dbReference type="Proteomes" id="UP000261520"/>
    </source>
</evidence>
<keyword evidence="7" id="KW-0804">Transcription</keyword>
<keyword evidence="8" id="KW-0539">Nucleus</keyword>
<dbReference type="InterPro" id="IPR052035">
    <property type="entry name" value="ZnF_BED_domain_contain"/>
</dbReference>
<reference evidence="11" key="1">
    <citation type="submission" date="2025-08" db="UniProtKB">
        <authorList>
            <consortium name="Ensembl"/>
        </authorList>
    </citation>
    <scope>IDENTIFICATION</scope>
</reference>
<evidence type="ECO:0000256" key="2">
    <source>
        <dbReference type="ARBA" id="ARBA00022723"/>
    </source>
</evidence>
<keyword evidence="5" id="KW-0805">Transcription regulation</keyword>
<keyword evidence="4" id="KW-0862">Zinc</keyword>
<keyword evidence="2" id="KW-0479">Metal-binding</keyword>
<dbReference type="InterPro" id="IPR003656">
    <property type="entry name" value="Znf_BED"/>
</dbReference>
<dbReference type="GO" id="GO:0005634">
    <property type="term" value="C:nucleus"/>
    <property type="evidence" value="ECO:0007669"/>
    <property type="project" value="UniProtKB-SubCell"/>
</dbReference>
<evidence type="ECO:0000256" key="1">
    <source>
        <dbReference type="ARBA" id="ARBA00004123"/>
    </source>
</evidence>
<proteinExistence type="predicted"/>
<evidence type="ECO:0000256" key="8">
    <source>
        <dbReference type="ARBA" id="ARBA00023242"/>
    </source>
</evidence>
<dbReference type="SUPFAM" id="SSF57667">
    <property type="entry name" value="beta-beta-alpha zinc fingers"/>
    <property type="match status" value="1"/>
</dbReference>
<evidence type="ECO:0000256" key="7">
    <source>
        <dbReference type="ARBA" id="ARBA00023163"/>
    </source>
</evidence>
<comment type="subcellular location">
    <subcellularLocation>
        <location evidence="1">Nucleus</location>
    </subcellularLocation>
</comment>
<dbReference type="Pfam" id="PF05699">
    <property type="entry name" value="Dimer_Tnp_hAT"/>
    <property type="match status" value="1"/>
</dbReference>